<dbReference type="Pfam" id="PF01098">
    <property type="entry name" value="FTSW_RODA_SPOVE"/>
    <property type="match status" value="1"/>
</dbReference>
<sequence>MTERHIHNPLQNSLQNPHVSEFLDSVCREVRAKEMHSDIREELLGHLEDRVEQLVEAEGKSEKEAIAEAIKQMGNPVEIGESLHKVHRPKTDWGLLLFVGAIVIIAIVSLLLLHSTLLNSKWGNNFATVKAIIATIAIAIMFSIAFLNYRRLLHLSSLVYMLTVGLMLASLMFGPQINGMKGWLFIGRIISFNVKDMIPYLLIIAAAGMIHRQKSLGSGKSFPADKKPVAEIMILFKELALFVLVPGFFFLEVYSLVPLLIYAMGLTILLAASGRFKLILALTGSLAVLTVKLVWFHDERFPYIGERLTSFLYRDTDAGYATKQSINAISSAGLWGKGWGIPSESLALPYFYSEMLFPYLIHSLGWVFGAAIVSVVLLFVTRMIKTGMKLRDEYAKLLTIGLTGLFGVQFVWNFVMCLGFLPIMGFSLPLINLTSLSLFEFAVVGLLLSIFRRKDMMSSSLQGEQAV</sequence>
<feature type="transmembrane region" description="Helical" evidence="6">
    <location>
        <begin position="158"/>
        <end position="177"/>
    </location>
</feature>
<dbReference type="EMBL" id="LYPA01000080">
    <property type="protein sequence ID" value="OBR62271.1"/>
    <property type="molecule type" value="Genomic_DNA"/>
</dbReference>
<dbReference type="GO" id="GO:0015648">
    <property type="term" value="F:lipid-linked peptidoglycan transporter activity"/>
    <property type="evidence" value="ECO:0007669"/>
    <property type="project" value="TreeGrafter"/>
</dbReference>
<dbReference type="PANTHER" id="PTHR30474">
    <property type="entry name" value="CELL CYCLE PROTEIN"/>
    <property type="match status" value="1"/>
</dbReference>
<evidence type="ECO:0000256" key="3">
    <source>
        <dbReference type="ARBA" id="ARBA00022960"/>
    </source>
</evidence>
<evidence type="ECO:0000256" key="4">
    <source>
        <dbReference type="ARBA" id="ARBA00022989"/>
    </source>
</evidence>
<feature type="transmembrane region" description="Helical" evidence="6">
    <location>
        <begin position="126"/>
        <end position="146"/>
    </location>
</feature>
<evidence type="ECO:0000256" key="6">
    <source>
        <dbReference type="SAM" id="Phobius"/>
    </source>
</evidence>
<feature type="transmembrane region" description="Helical" evidence="6">
    <location>
        <begin position="183"/>
        <end position="208"/>
    </location>
</feature>
<keyword evidence="4 6" id="KW-1133">Transmembrane helix</keyword>
<evidence type="ECO:0000313" key="7">
    <source>
        <dbReference type="EMBL" id="OBR62271.1"/>
    </source>
</evidence>
<comment type="subcellular location">
    <subcellularLocation>
        <location evidence="1">Membrane</location>
        <topology evidence="1">Multi-pass membrane protein</topology>
    </subcellularLocation>
</comment>
<reference evidence="7 8" key="1">
    <citation type="submission" date="2016-05" db="EMBL/GenBank/DDBJ databases">
        <title>Paenibacillus oryzae. sp. nov., isolated from the rice root.</title>
        <authorList>
            <person name="Zhang J."/>
            <person name="Zhang X."/>
        </authorList>
    </citation>
    <scope>NUCLEOTIDE SEQUENCE [LARGE SCALE GENOMIC DNA]</scope>
    <source>
        <strain evidence="7 8">1DrF-4</strain>
    </source>
</reference>
<dbReference type="NCBIfam" id="NF038403">
    <property type="entry name" value="perm_prefix_1"/>
    <property type="match status" value="1"/>
</dbReference>
<dbReference type="STRING" id="1844972.A7K91_01205"/>
<dbReference type="OrthoDB" id="2192428at2"/>
<evidence type="ECO:0000256" key="2">
    <source>
        <dbReference type="ARBA" id="ARBA00022692"/>
    </source>
</evidence>
<proteinExistence type="predicted"/>
<keyword evidence="8" id="KW-1185">Reference proteome</keyword>
<feature type="transmembrane region" description="Helical" evidence="6">
    <location>
        <begin position="229"/>
        <end position="249"/>
    </location>
</feature>
<dbReference type="GO" id="GO:0005886">
    <property type="term" value="C:plasma membrane"/>
    <property type="evidence" value="ECO:0007669"/>
    <property type="project" value="TreeGrafter"/>
</dbReference>
<dbReference type="GO" id="GO:0051301">
    <property type="term" value="P:cell division"/>
    <property type="evidence" value="ECO:0007669"/>
    <property type="project" value="InterPro"/>
</dbReference>
<feature type="transmembrane region" description="Helical" evidence="6">
    <location>
        <begin position="359"/>
        <end position="380"/>
    </location>
</feature>
<feature type="transmembrane region" description="Helical" evidence="6">
    <location>
        <begin position="255"/>
        <end position="272"/>
    </location>
</feature>
<protein>
    <recommendedName>
        <fullName evidence="9">Cell division protein FtsW</fullName>
    </recommendedName>
</protein>
<dbReference type="Proteomes" id="UP000092024">
    <property type="component" value="Unassembled WGS sequence"/>
</dbReference>
<dbReference type="GO" id="GO:0008360">
    <property type="term" value="P:regulation of cell shape"/>
    <property type="evidence" value="ECO:0007669"/>
    <property type="project" value="UniProtKB-KW"/>
</dbReference>
<dbReference type="PANTHER" id="PTHR30474:SF1">
    <property type="entry name" value="PEPTIDOGLYCAN GLYCOSYLTRANSFERASE MRDB"/>
    <property type="match status" value="1"/>
</dbReference>
<dbReference type="InterPro" id="IPR001182">
    <property type="entry name" value="FtsW/RodA"/>
</dbReference>
<keyword evidence="3" id="KW-0133">Cell shape</keyword>
<evidence type="ECO:0000256" key="5">
    <source>
        <dbReference type="ARBA" id="ARBA00023136"/>
    </source>
</evidence>
<feature type="transmembrane region" description="Helical" evidence="6">
    <location>
        <begin position="430"/>
        <end position="451"/>
    </location>
</feature>
<feature type="transmembrane region" description="Helical" evidence="6">
    <location>
        <begin position="93"/>
        <end position="114"/>
    </location>
</feature>
<organism evidence="7 8">
    <name type="scientific">Paenibacillus oryzae</name>
    <dbReference type="NCBI Taxonomy" id="1844972"/>
    <lineage>
        <taxon>Bacteria</taxon>
        <taxon>Bacillati</taxon>
        <taxon>Bacillota</taxon>
        <taxon>Bacilli</taxon>
        <taxon>Bacillales</taxon>
        <taxon>Paenibacillaceae</taxon>
        <taxon>Paenibacillus</taxon>
    </lineage>
</organism>
<name>A0A1A5Y9G9_9BACL</name>
<feature type="transmembrane region" description="Helical" evidence="6">
    <location>
        <begin position="279"/>
        <end position="297"/>
    </location>
</feature>
<gene>
    <name evidence="7" type="ORF">A7K91_01205</name>
</gene>
<accession>A0A1A5Y9G9</accession>
<keyword evidence="5 6" id="KW-0472">Membrane</keyword>
<feature type="transmembrane region" description="Helical" evidence="6">
    <location>
        <begin position="400"/>
        <end position="424"/>
    </location>
</feature>
<dbReference type="AlphaFoldDB" id="A0A1A5Y9G9"/>
<evidence type="ECO:0008006" key="9">
    <source>
        <dbReference type="Google" id="ProtNLM"/>
    </source>
</evidence>
<comment type="caution">
    <text evidence="7">The sequence shown here is derived from an EMBL/GenBank/DDBJ whole genome shotgun (WGS) entry which is preliminary data.</text>
</comment>
<keyword evidence="2 6" id="KW-0812">Transmembrane</keyword>
<dbReference type="InterPro" id="IPR047928">
    <property type="entry name" value="Perm_prefix_1"/>
</dbReference>
<evidence type="ECO:0000256" key="1">
    <source>
        <dbReference type="ARBA" id="ARBA00004141"/>
    </source>
</evidence>
<dbReference type="GO" id="GO:0032153">
    <property type="term" value="C:cell division site"/>
    <property type="evidence" value="ECO:0007669"/>
    <property type="project" value="TreeGrafter"/>
</dbReference>
<dbReference type="RefSeq" id="WP_068687130.1">
    <property type="nucleotide sequence ID" value="NZ_LYPA01000080.1"/>
</dbReference>
<evidence type="ECO:0000313" key="8">
    <source>
        <dbReference type="Proteomes" id="UP000092024"/>
    </source>
</evidence>